<dbReference type="GO" id="GO:0005737">
    <property type="term" value="C:cytoplasm"/>
    <property type="evidence" value="ECO:0007669"/>
    <property type="project" value="TreeGrafter"/>
</dbReference>
<comment type="caution">
    <text evidence="3">The sequence shown here is derived from an EMBL/GenBank/DDBJ whole genome shotgun (WGS) entry which is preliminary data.</text>
</comment>
<feature type="coiled-coil region" evidence="1">
    <location>
        <begin position="553"/>
        <end position="594"/>
    </location>
</feature>
<keyword evidence="1" id="KW-0175">Coiled coil</keyword>
<proteinExistence type="predicted"/>
<dbReference type="PANTHER" id="PTHR16275">
    <property type="entry name" value="COILED-COIL DOMAIN-CONTAINING PROTEIN 40"/>
    <property type="match status" value="1"/>
</dbReference>
<dbReference type="Proteomes" id="UP001210925">
    <property type="component" value="Unassembled WGS sequence"/>
</dbReference>
<dbReference type="Pfam" id="PF08647">
    <property type="entry name" value="BRE1"/>
    <property type="match status" value="1"/>
</dbReference>
<protein>
    <submittedName>
        <fullName evidence="3">Coiled-coil domain-containing protein 40</fullName>
    </submittedName>
</protein>
<evidence type="ECO:0000256" key="1">
    <source>
        <dbReference type="SAM" id="Coils"/>
    </source>
</evidence>
<name>A0AAD5UM08_9FUNG</name>
<organism evidence="3 4">
    <name type="scientific">Boothiomyces macroporosus</name>
    <dbReference type="NCBI Taxonomy" id="261099"/>
    <lineage>
        <taxon>Eukaryota</taxon>
        <taxon>Fungi</taxon>
        <taxon>Fungi incertae sedis</taxon>
        <taxon>Chytridiomycota</taxon>
        <taxon>Chytridiomycota incertae sedis</taxon>
        <taxon>Chytridiomycetes</taxon>
        <taxon>Rhizophydiales</taxon>
        <taxon>Terramycetaceae</taxon>
        <taxon>Boothiomyces</taxon>
    </lineage>
</organism>
<dbReference type="Gene3D" id="6.10.250.3110">
    <property type="match status" value="1"/>
</dbReference>
<keyword evidence="4" id="KW-1185">Reference proteome</keyword>
<reference evidence="3" key="1">
    <citation type="submission" date="2020-05" db="EMBL/GenBank/DDBJ databases">
        <title>Phylogenomic resolution of chytrid fungi.</title>
        <authorList>
            <person name="Stajich J.E."/>
            <person name="Amses K."/>
            <person name="Simmons R."/>
            <person name="Seto K."/>
            <person name="Myers J."/>
            <person name="Bonds A."/>
            <person name="Quandt C.A."/>
            <person name="Barry K."/>
            <person name="Liu P."/>
            <person name="Grigoriev I."/>
            <person name="Longcore J.E."/>
            <person name="James T.Y."/>
        </authorList>
    </citation>
    <scope>NUCLEOTIDE SEQUENCE</scope>
    <source>
        <strain evidence="3">PLAUS21</strain>
    </source>
</reference>
<evidence type="ECO:0000313" key="3">
    <source>
        <dbReference type="EMBL" id="KAJ3260019.1"/>
    </source>
</evidence>
<feature type="coiled-coil region" evidence="1">
    <location>
        <begin position="698"/>
        <end position="725"/>
    </location>
</feature>
<gene>
    <name evidence="3" type="primary">CCDC40</name>
    <name evidence="3" type="ORF">HK103_001529</name>
</gene>
<feature type="compositionally biased region" description="Polar residues" evidence="2">
    <location>
        <begin position="1"/>
        <end position="11"/>
    </location>
</feature>
<feature type="coiled-coil region" evidence="1">
    <location>
        <begin position="751"/>
        <end position="799"/>
    </location>
</feature>
<dbReference type="InterPro" id="IPR037386">
    <property type="entry name" value="CCDC40"/>
</dbReference>
<feature type="coiled-coil region" evidence="1">
    <location>
        <begin position="210"/>
        <end position="342"/>
    </location>
</feature>
<sequence>MDSQEDMNSAENRLEEAQDIVQEQSDFGQTDATTEDLNDVENMEQEQPAVIEPQISTEQQSVDIPIAQLPPLPNSDTQKMHSERENLEHYVLENPFVPSEHYVLENPLVPPEENVNSLPIQADDEANSAEKEKPTVKFELPAEVNPSNVDDLDDDEDEIMPSDHPLLQRVQQAIYNQLSKYEQKLVLDVREKEEQRNKEIKKREDAGVELYTLQQQLARLQAMYEGAEENYGIIKGLRTDAERLLKHTKSDYQKEQDKLKQHTKNMEQHQAELEKISRTLKQVDLFGEELRSKILVAKRTTLKAEKDIIKQEIEKKRQDFYIDHLTEHLKKLQEKRMTYDSQILVQQKETQAAIQTLHEASVEMQAIQFEKRQLLNQWKSSLIGLKKREEMLQEIESAIIKNETALNIMNTEIYGFKRTLRQCQNEGESLQSLLSKLEGEIEYIKRQITLVKEQREKVSESYSVYMKSLNQIEQELQASQQERVAVQMEVNQVQKLTALNAVKTQKLDKEIAEKLKLQLSFQKGAQGSLKDGAKLRQIIHEKEAAAANFHNELSLINLEALNAEERIKTIKEQLKAVDAEMAEKNQLIGKYEQEIRQNNDLLSKKASEMDSLNKKYDQMTSGSQDAHMGPLEATIYNLTKAIQQKESEILELQQYWLKAQNEMVTIGKNSLDITDEIQNLRMRLTVLNRKKMVVNNAFDTEEKQIKESNRNIKQLQIDMVKVNALLSKQSSVYEKIEESNLEIEQKFRGKLKDAELESIQLEAQLEKIKQEKEEALVGLIEAERQMMLWEKKIQLAKETQSALDPNVGATEIKEMSLEIHRMTLRYASMLKLQEKMIAEMEKSVYRRESISSKGTSKPKGSSQITLQKAIIDLQKKVQQAVKDVKECEQDKVDLEQSHDILKEQIEESIASFKALERKKTDLDIEYDKLAAKKQMVTNSTFVFQKAQRRYQDLKDGKYVFFQPDIESRIPDTGRYQSRCLKIQQLLRDIQVEAPYKVKNVADQMGWFVENTMSEMMAL</sequence>
<feature type="region of interest" description="Disordered" evidence="2">
    <location>
        <begin position="1"/>
        <end position="31"/>
    </location>
</feature>
<dbReference type="GO" id="GO:0035082">
    <property type="term" value="P:axoneme assembly"/>
    <property type="evidence" value="ECO:0007669"/>
    <property type="project" value="InterPro"/>
</dbReference>
<evidence type="ECO:0000256" key="2">
    <source>
        <dbReference type="SAM" id="MobiDB-lite"/>
    </source>
</evidence>
<feature type="coiled-coil region" evidence="1">
    <location>
        <begin position="420"/>
        <end position="489"/>
    </location>
</feature>
<accession>A0AAD5UM08</accession>
<dbReference type="AlphaFoldDB" id="A0AAD5UM08"/>
<evidence type="ECO:0000313" key="4">
    <source>
        <dbReference type="Proteomes" id="UP001210925"/>
    </source>
</evidence>
<feature type="coiled-coil region" evidence="1">
    <location>
        <begin position="870"/>
        <end position="932"/>
    </location>
</feature>
<dbReference type="EMBL" id="JADGKB010000014">
    <property type="protein sequence ID" value="KAJ3260019.1"/>
    <property type="molecule type" value="Genomic_DNA"/>
</dbReference>
<dbReference type="PANTHER" id="PTHR16275:SF8">
    <property type="entry name" value="COILED-COIL DOMAIN-CONTAINING PROTEIN 40"/>
    <property type="match status" value="1"/>
</dbReference>
<feature type="compositionally biased region" description="Polar residues" evidence="2">
    <location>
        <begin position="21"/>
        <end position="31"/>
    </location>
</feature>